<gene>
    <name evidence="1" type="ORF">AAFF_G00024090</name>
</gene>
<dbReference type="EMBL" id="JAINUG010000011">
    <property type="protein sequence ID" value="KAJ8414886.1"/>
    <property type="molecule type" value="Genomic_DNA"/>
</dbReference>
<proteinExistence type="predicted"/>
<keyword evidence="2" id="KW-1185">Reference proteome</keyword>
<reference evidence="1" key="1">
    <citation type="journal article" date="2023" name="Science">
        <title>Genome structures resolve the early diversification of teleost fishes.</title>
        <authorList>
            <person name="Parey E."/>
            <person name="Louis A."/>
            <person name="Montfort J."/>
            <person name="Bouchez O."/>
            <person name="Roques C."/>
            <person name="Iampietro C."/>
            <person name="Lluch J."/>
            <person name="Castinel A."/>
            <person name="Donnadieu C."/>
            <person name="Desvignes T."/>
            <person name="Floi Bucao C."/>
            <person name="Jouanno E."/>
            <person name="Wen M."/>
            <person name="Mejri S."/>
            <person name="Dirks R."/>
            <person name="Jansen H."/>
            <person name="Henkel C."/>
            <person name="Chen W.J."/>
            <person name="Zahm M."/>
            <person name="Cabau C."/>
            <person name="Klopp C."/>
            <person name="Thompson A.W."/>
            <person name="Robinson-Rechavi M."/>
            <person name="Braasch I."/>
            <person name="Lecointre G."/>
            <person name="Bobe J."/>
            <person name="Postlethwait J.H."/>
            <person name="Berthelot C."/>
            <person name="Roest Crollius H."/>
            <person name="Guiguen Y."/>
        </authorList>
    </citation>
    <scope>NUCLEOTIDE SEQUENCE</scope>
    <source>
        <strain evidence="1">NC1722</strain>
    </source>
</reference>
<dbReference type="AlphaFoldDB" id="A0AAD7T5T8"/>
<organism evidence="1 2">
    <name type="scientific">Aldrovandia affinis</name>
    <dbReference type="NCBI Taxonomy" id="143900"/>
    <lineage>
        <taxon>Eukaryota</taxon>
        <taxon>Metazoa</taxon>
        <taxon>Chordata</taxon>
        <taxon>Craniata</taxon>
        <taxon>Vertebrata</taxon>
        <taxon>Euteleostomi</taxon>
        <taxon>Actinopterygii</taxon>
        <taxon>Neopterygii</taxon>
        <taxon>Teleostei</taxon>
        <taxon>Notacanthiformes</taxon>
        <taxon>Halosauridae</taxon>
        <taxon>Aldrovandia</taxon>
    </lineage>
</organism>
<evidence type="ECO:0000313" key="2">
    <source>
        <dbReference type="Proteomes" id="UP001221898"/>
    </source>
</evidence>
<protein>
    <submittedName>
        <fullName evidence="1">Uncharacterized protein</fullName>
    </submittedName>
</protein>
<accession>A0AAD7T5T8</accession>
<name>A0AAD7T5T8_9TELE</name>
<sequence length="146" mass="15287">MKRQLLPLPQAIAGHPLNCERDIFLAVERTGSLSFLAPSTAVAVRAGPGPRPRGERCGAALVPTLTVIYCGFTYAAGIPGVCVTFHPTHRRSRIHHGSTVRVRPCGGTPVGLKADLSMGGLPGQCHPFGLSFPFPFYSAPAGGKSA</sequence>
<dbReference type="Proteomes" id="UP001221898">
    <property type="component" value="Unassembled WGS sequence"/>
</dbReference>
<comment type="caution">
    <text evidence="1">The sequence shown here is derived from an EMBL/GenBank/DDBJ whole genome shotgun (WGS) entry which is preliminary data.</text>
</comment>
<evidence type="ECO:0000313" key="1">
    <source>
        <dbReference type="EMBL" id="KAJ8414886.1"/>
    </source>
</evidence>